<proteinExistence type="predicted"/>
<evidence type="ECO:0000313" key="1">
    <source>
        <dbReference type="EMBL" id="SMO34731.1"/>
    </source>
</evidence>
<keyword evidence="1" id="KW-0808">Transferase</keyword>
<dbReference type="SUPFAM" id="SSF53335">
    <property type="entry name" value="S-adenosyl-L-methionine-dependent methyltransferases"/>
    <property type="match status" value="1"/>
</dbReference>
<name>A0A521AJ03_SACCC</name>
<dbReference type="AlphaFoldDB" id="A0A521AJ03"/>
<dbReference type="GO" id="GO:0032259">
    <property type="term" value="P:methylation"/>
    <property type="evidence" value="ECO:0007669"/>
    <property type="project" value="UniProtKB-KW"/>
</dbReference>
<keyword evidence="2" id="KW-1185">Reference proteome</keyword>
<sequence length="275" mass="31691">MSFCNLSILAYKFFKVNWYLIKSYLRYRLKTKYRPKNSSFISDVFDRVVWETYPYYNFTAISKIRTALLRSKQKFEITDLGAGSKKFKNNKRSVRHLVKYNASSKKQGELLFRMVAYFKPKTIIELGTSLGLGTLYLAMGNPSTRVHTIEGCPEIAKIAERNFKAEGIGNVTQHVGSFKNELPKLIHVLPALDMVYFDGHHDYMATLMYFNMCLPKASESALFIFDDIYWSAGMTKAWNQIIGHPSVAASFDFFDFGIVILKKDMEKIHGVVKWS</sequence>
<protein>
    <submittedName>
        <fullName evidence="1">Methyltransferase domain-containing protein</fullName>
    </submittedName>
</protein>
<evidence type="ECO:0000313" key="2">
    <source>
        <dbReference type="Proteomes" id="UP000319040"/>
    </source>
</evidence>
<dbReference type="InterPro" id="IPR029063">
    <property type="entry name" value="SAM-dependent_MTases_sf"/>
</dbReference>
<keyword evidence="1" id="KW-0489">Methyltransferase</keyword>
<dbReference type="Pfam" id="PF13578">
    <property type="entry name" value="Methyltransf_24"/>
    <property type="match status" value="1"/>
</dbReference>
<gene>
    <name evidence="1" type="ORF">SAMN06265379_101168</name>
</gene>
<accession>A0A521AJ03</accession>
<dbReference type="EMBL" id="FXTB01000001">
    <property type="protein sequence ID" value="SMO34731.1"/>
    <property type="molecule type" value="Genomic_DNA"/>
</dbReference>
<organism evidence="1 2">
    <name type="scientific">Saccharicrinis carchari</name>
    <dbReference type="NCBI Taxonomy" id="1168039"/>
    <lineage>
        <taxon>Bacteria</taxon>
        <taxon>Pseudomonadati</taxon>
        <taxon>Bacteroidota</taxon>
        <taxon>Bacteroidia</taxon>
        <taxon>Marinilabiliales</taxon>
        <taxon>Marinilabiliaceae</taxon>
        <taxon>Saccharicrinis</taxon>
    </lineage>
</organism>
<dbReference type="Proteomes" id="UP000319040">
    <property type="component" value="Unassembled WGS sequence"/>
</dbReference>
<dbReference type="Gene3D" id="3.40.50.150">
    <property type="entry name" value="Vaccinia Virus protein VP39"/>
    <property type="match status" value="1"/>
</dbReference>
<dbReference type="GO" id="GO:0008168">
    <property type="term" value="F:methyltransferase activity"/>
    <property type="evidence" value="ECO:0007669"/>
    <property type="project" value="UniProtKB-KW"/>
</dbReference>
<reference evidence="1 2" key="1">
    <citation type="submission" date="2017-05" db="EMBL/GenBank/DDBJ databases">
        <authorList>
            <person name="Varghese N."/>
            <person name="Submissions S."/>
        </authorList>
    </citation>
    <scope>NUCLEOTIDE SEQUENCE [LARGE SCALE GENOMIC DNA]</scope>
    <source>
        <strain evidence="1 2">DSM 27040</strain>
    </source>
</reference>